<dbReference type="SUPFAM" id="SSF52540">
    <property type="entry name" value="P-loop containing nucleoside triphosphate hydrolases"/>
    <property type="match status" value="1"/>
</dbReference>
<protein>
    <recommendedName>
        <fullName evidence="1">Rad51-like C-terminal domain-containing protein</fullName>
    </recommendedName>
</protein>
<evidence type="ECO:0000313" key="3">
    <source>
        <dbReference type="Proteomes" id="UP000008037"/>
    </source>
</evidence>
<proteinExistence type="predicted"/>
<dbReference type="Gene3D" id="3.40.50.300">
    <property type="entry name" value="P-loop containing nucleotide triphosphate hydrolases"/>
    <property type="match status" value="1"/>
</dbReference>
<evidence type="ECO:0000259" key="1">
    <source>
        <dbReference type="Pfam" id="PF08423"/>
    </source>
</evidence>
<dbReference type="Pfam" id="PF08423">
    <property type="entry name" value="Rad51"/>
    <property type="match status" value="1"/>
</dbReference>
<sequence>MKIRRKKSDKAKLPKLQTAYDLTAKLTFDIQDIDNSMALSTEDRACIIGSRRYANLLVTRLWVRALMSQRYGGLASKSVLCIDAGNSTNLYQCVNFARQYGMDIRTVLRRIIISRAFTIYQLAGLVIRKLPEVIHQFSTKIVVISDLLNMFLDDPQIRYREAQYLLNQIMNALWKLPRDILVIVSMYNSASKYDKLILPNFSKQIELSESDPLQIRLLQNKRTLSEFTMPENALRIVSAR</sequence>
<dbReference type="HOGENOM" id="CLU_1154378_0_0_2"/>
<dbReference type="InParanoid" id="K0IIG8"/>
<dbReference type="AlphaFoldDB" id="K0IIG8"/>
<dbReference type="BioCyc" id="CNIT1237085:G1324-2779-MONOMER"/>
<organism evidence="2 3">
    <name type="scientific">Nitrososphaera gargensis (strain Ga9.2)</name>
    <dbReference type="NCBI Taxonomy" id="1237085"/>
    <lineage>
        <taxon>Archaea</taxon>
        <taxon>Nitrososphaerota</taxon>
        <taxon>Nitrososphaeria</taxon>
        <taxon>Nitrososphaerales</taxon>
        <taxon>Nitrososphaeraceae</taxon>
        <taxon>Nitrososphaera</taxon>
    </lineage>
</organism>
<feature type="domain" description="Rad51-like C-terminal" evidence="1">
    <location>
        <begin position="59"/>
        <end position="189"/>
    </location>
</feature>
<name>K0IIG8_NITGG</name>
<dbReference type="KEGG" id="nga:Ngar_c27790"/>
<dbReference type="Proteomes" id="UP000008037">
    <property type="component" value="Chromosome"/>
</dbReference>
<dbReference type="EMBL" id="CP002408">
    <property type="protein sequence ID" value="AFU59700.1"/>
    <property type="molecule type" value="Genomic_DNA"/>
</dbReference>
<keyword evidence="3" id="KW-1185">Reference proteome</keyword>
<dbReference type="InterPro" id="IPR013632">
    <property type="entry name" value="Rad51_C"/>
</dbReference>
<reference evidence="2 3" key="1">
    <citation type="journal article" date="2012" name="Environ. Microbiol.">
        <title>The genome of the ammonia-oxidizing Candidatus Nitrososphaera gargensis: insights into metabolic versatility and environmental adaptations.</title>
        <authorList>
            <person name="Spang A."/>
            <person name="Poehlein A."/>
            <person name="Offre P."/>
            <person name="Zumbragel S."/>
            <person name="Haider S."/>
            <person name="Rychlik N."/>
            <person name="Nowka B."/>
            <person name="Schmeisser C."/>
            <person name="Lebedeva E.V."/>
            <person name="Rattei T."/>
            <person name="Bohm C."/>
            <person name="Schmid M."/>
            <person name="Galushko A."/>
            <person name="Hatzenpichler R."/>
            <person name="Weinmaier T."/>
            <person name="Daniel R."/>
            <person name="Schleper C."/>
            <person name="Spieck E."/>
            <person name="Streit W."/>
            <person name="Wagner M."/>
        </authorList>
    </citation>
    <scope>NUCLEOTIDE SEQUENCE [LARGE SCALE GENOMIC DNA]</scope>
    <source>
        <strain evidence="3">Ga9.2</strain>
    </source>
</reference>
<dbReference type="STRING" id="1237085.Ngar_c27790"/>
<gene>
    <name evidence="2" type="ordered locus">Ngar_c27790</name>
</gene>
<dbReference type="InterPro" id="IPR027417">
    <property type="entry name" value="P-loop_NTPase"/>
</dbReference>
<accession>K0IIG8</accession>
<evidence type="ECO:0000313" key="2">
    <source>
        <dbReference type="EMBL" id="AFU59700.1"/>
    </source>
</evidence>